<proteinExistence type="predicted"/>
<name>A0ABY6ME20_9BACT</name>
<protein>
    <submittedName>
        <fullName evidence="1">Uncharacterized protein</fullName>
    </submittedName>
</protein>
<dbReference type="RefSeq" id="WP_264807621.1">
    <property type="nucleotide sequence ID" value="NZ_CP110226.1"/>
</dbReference>
<organism evidence="1 2">
    <name type="scientific">Algoriphagus halophytocola</name>
    <dbReference type="NCBI Taxonomy" id="2991499"/>
    <lineage>
        <taxon>Bacteria</taxon>
        <taxon>Pseudomonadati</taxon>
        <taxon>Bacteroidota</taxon>
        <taxon>Cytophagia</taxon>
        <taxon>Cytophagales</taxon>
        <taxon>Cyclobacteriaceae</taxon>
        <taxon>Algoriphagus</taxon>
    </lineage>
</organism>
<evidence type="ECO:0000313" key="1">
    <source>
        <dbReference type="EMBL" id="UZD21164.1"/>
    </source>
</evidence>
<dbReference type="Proteomes" id="UP001163156">
    <property type="component" value="Chromosome"/>
</dbReference>
<sequence length="65" mass="6836">MEPIVSAVLAKSSAPTHSLGFVFNAVYLGGETGVSFQPLSGTVRVLANRSVFNEFSYEALSPGET</sequence>
<gene>
    <name evidence="1" type="ORF">OM944_10810</name>
</gene>
<keyword evidence="2" id="KW-1185">Reference proteome</keyword>
<reference evidence="1" key="1">
    <citation type="submission" date="2022-10" db="EMBL/GenBank/DDBJ databases">
        <title>Algoriphagus sp. a novel bacteria isolate from halophytes salicornia europaea.</title>
        <authorList>
            <person name="Peng Y."/>
            <person name="Jiang L."/>
            <person name="Lee J."/>
        </authorList>
    </citation>
    <scope>NUCLEOTIDE SEQUENCE</scope>
    <source>
        <strain evidence="1">TR-M5</strain>
    </source>
</reference>
<evidence type="ECO:0000313" key="2">
    <source>
        <dbReference type="Proteomes" id="UP001163156"/>
    </source>
</evidence>
<dbReference type="EMBL" id="CP110226">
    <property type="protein sequence ID" value="UZD21164.1"/>
    <property type="molecule type" value="Genomic_DNA"/>
</dbReference>
<accession>A0ABY6ME20</accession>